<proteinExistence type="predicted"/>
<protein>
    <submittedName>
        <fullName evidence="1">Uncharacterized protein</fullName>
    </submittedName>
</protein>
<gene>
    <name evidence="1" type="ORF">G0U57_018336</name>
</gene>
<feature type="non-terminal residue" evidence="1">
    <location>
        <position position="242"/>
    </location>
</feature>
<dbReference type="OrthoDB" id="9428887at2759"/>
<reference evidence="1 2" key="1">
    <citation type="journal article" date="2020" name="G3 (Bethesda)">
        <title>Draft Genome of the Common Snapping Turtle, Chelydra serpentina, a Model for Phenotypic Plasticity in Reptiles.</title>
        <authorList>
            <person name="Das D."/>
            <person name="Singh S.K."/>
            <person name="Bierstedt J."/>
            <person name="Erickson A."/>
            <person name="Galli G.L.J."/>
            <person name="Crossley D.A. 2nd"/>
            <person name="Rhen T."/>
        </authorList>
    </citation>
    <scope>NUCLEOTIDE SEQUENCE [LARGE SCALE GENOMIC DNA]</scope>
    <source>
        <strain evidence="1">KW</strain>
    </source>
</reference>
<accession>A0A8T1S557</accession>
<evidence type="ECO:0000313" key="2">
    <source>
        <dbReference type="Proteomes" id="UP000765507"/>
    </source>
</evidence>
<comment type="caution">
    <text evidence="1">The sequence shown here is derived from an EMBL/GenBank/DDBJ whole genome shotgun (WGS) entry which is preliminary data.</text>
</comment>
<organism evidence="1 2">
    <name type="scientific">Chelydra serpentina</name>
    <name type="common">Snapping turtle</name>
    <name type="synonym">Testudo serpentina</name>
    <dbReference type="NCBI Taxonomy" id="8475"/>
    <lineage>
        <taxon>Eukaryota</taxon>
        <taxon>Metazoa</taxon>
        <taxon>Chordata</taxon>
        <taxon>Craniata</taxon>
        <taxon>Vertebrata</taxon>
        <taxon>Euteleostomi</taxon>
        <taxon>Archelosauria</taxon>
        <taxon>Testudinata</taxon>
        <taxon>Testudines</taxon>
        <taxon>Cryptodira</taxon>
        <taxon>Durocryptodira</taxon>
        <taxon>Americhelydia</taxon>
        <taxon>Chelydroidea</taxon>
        <taxon>Chelydridae</taxon>
        <taxon>Chelydra</taxon>
    </lineage>
</organism>
<dbReference type="AlphaFoldDB" id="A0A8T1S557"/>
<sequence>HRVLIVPESAIKAGGVWTQFDDICQSPEKSRLGSLFTGKSKKIASESILQFLENELCQELVYQKDFSDVERKLDCYKECFKTRCISDAEEKINYHETDFDEKKVSDDILKFIENVLGNPRFQKFSIPAMDVLLFVLCTLFNHNIHISAETMSKIEKMAKKVDLLEGKFTNLKEPRKGKYISALRYVCIQSSTASSSTCWIWLLPLLYAVQREPFEKAEDPLTLQDIESLPFAQLRQEEEKQM</sequence>
<dbReference type="EMBL" id="JAHGAV010000669">
    <property type="protein sequence ID" value="KAG6924076.1"/>
    <property type="molecule type" value="Genomic_DNA"/>
</dbReference>
<name>A0A8T1S557_CHESE</name>
<evidence type="ECO:0000313" key="1">
    <source>
        <dbReference type="EMBL" id="KAG6924076.1"/>
    </source>
</evidence>
<keyword evidence="2" id="KW-1185">Reference proteome</keyword>
<dbReference type="Proteomes" id="UP000765507">
    <property type="component" value="Unassembled WGS sequence"/>
</dbReference>